<comment type="cofactor">
    <cofactor evidence="1">
        <name>Co(2+)</name>
        <dbReference type="ChEBI" id="CHEBI:48828"/>
    </cofactor>
</comment>
<organism evidence="9">
    <name type="scientific">candidate division WOR-3 bacterium</name>
    <dbReference type="NCBI Taxonomy" id="2052148"/>
    <lineage>
        <taxon>Bacteria</taxon>
        <taxon>Bacteria division WOR-3</taxon>
    </lineage>
</organism>
<name>A0A7V0T737_UNCW3</name>
<comment type="caution">
    <text evidence="9">The sequence shown here is derived from an EMBL/GenBank/DDBJ whole genome shotgun (WGS) entry which is preliminary data.</text>
</comment>
<dbReference type="InterPro" id="IPR050072">
    <property type="entry name" value="Peptidase_M20A"/>
</dbReference>
<dbReference type="Gene3D" id="3.30.70.360">
    <property type="match status" value="1"/>
</dbReference>
<comment type="cofactor">
    <cofactor evidence="2">
        <name>Zn(2+)</name>
        <dbReference type="ChEBI" id="CHEBI:29105"/>
    </cofactor>
</comment>
<keyword evidence="7" id="KW-0170">Cobalt</keyword>
<keyword evidence="4" id="KW-0479">Metal-binding</keyword>
<dbReference type="Pfam" id="PF07687">
    <property type="entry name" value="M20_dimer"/>
    <property type="match status" value="1"/>
</dbReference>
<dbReference type="GO" id="GO:0046872">
    <property type="term" value="F:metal ion binding"/>
    <property type="evidence" value="ECO:0007669"/>
    <property type="project" value="UniProtKB-KW"/>
</dbReference>
<reference evidence="9" key="1">
    <citation type="journal article" date="2020" name="mSystems">
        <title>Genome- and Community-Level Interaction Insights into Carbon Utilization and Element Cycling Functions of Hydrothermarchaeota in Hydrothermal Sediment.</title>
        <authorList>
            <person name="Zhou Z."/>
            <person name="Liu Y."/>
            <person name="Xu W."/>
            <person name="Pan J."/>
            <person name="Luo Z.H."/>
            <person name="Li M."/>
        </authorList>
    </citation>
    <scope>NUCLEOTIDE SEQUENCE [LARGE SCALE GENOMIC DNA]</scope>
    <source>
        <strain evidence="9">SpSt-1182</strain>
    </source>
</reference>
<dbReference type="SUPFAM" id="SSF55031">
    <property type="entry name" value="Bacterial exopeptidase dimerisation domain"/>
    <property type="match status" value="1"/>
</dbReference>
<dbReference type="Gene3D" id="3.40.630.10">
    <property type="entry name" value="Zn peptidases"/>
    <property type="match status" value="2"/>
</dbReference>
<protein>
    <submittedName>
        <fullName evidence="9">M20 family metallo-hydrolase</fullName>
    </submittedName>
</protein>
<evidence type="ECO:0000313" key="9">
    <source>
        <dbReference type="EMBL" id="HDR00393.1"/>
    </source>
</evidence>
<dbReference type="AlphaFoldDB" id="A0A7V0T737"/>
<dbReference type="InterPro" id="IPR010182">
    <property type="entry name" value="ArgE/DapE"/>
</dbReference>
<keyword evidence="6" id="KW-0862">Zinc</keyword>
<dbReference type="PANTHER" id="PTHR43808">
    <property type="entry name" value="ACETYLORNITHINE DEACETYLASE"/>
    <property type="match status" value="1"/>
</dbReference>
<dbReference type="EMBL" id="DSBX01000343">
    <property type="protein sequence ID" value="HDR00393.1"/>
    <property type="molecule type" value="Genomic_DNA"/>
</dbReference>
<dbReference type="Proteomes" id="UP000885672">
    <property type="component" value="Unassembled WGS sequence"/>
</dbReference>
<dbReference type="PANTHER" id="PTHR43808:SF32">
    <property type="entry name" value="ARGE_DAPE-RELATED DEACYLASE"/>
    <property type="match status" value="1"/>
</dbReference>
<evidence type="ECO:0000256" key="2">
    <source>
        <dbReference type="ARBA" id="ARBA00001947"/>
    </source>
</evidence>
<feature type="domain" description="Peptidase M20 dimerisation" evidence="8">
    <location>
        <begin position="203"/>
        <end position="312"/>
    </location>
</feature>
<evidence type="ECO:0000259" key="8">
    <source>
        <dbReference type="Pfam" id="PF07687"/>
    </source>
</evidence>
<accession>A0A7V0T737</accession>
<proteinExistence type="inferred from homology"/>
<comment type="similarity">
    <text evidence="3">Belongs to the peptidase M20A family.</text>
</comment>
<evidence type="ECO:0000256" key="1">
    <source>
        <dbReference type="ARBA" id="ARBA00001941"/>
    </source>
</evidence>
<dbReference type="GO" id="GO:0016787">
    <property type="term" value="F:hydrolase activity"/>
    <property type="evidence" value="ECO:0007669"/>
    <property type="project" value="UniProtKB-KW"/>
</dbReference>
<evidence type="ECO:0000256" key="6">
    <source>
        <dbReference type="ARBA" id="ARBA00022833"/>
    </source>
</evidence>
<dbReference type="InterPro" id="IPR036264">
    <property type="entry name" value="Bact_exopeptidase_dim_dom"/>
</dbReference>
<dbReference type="NCBIfam" id="TIGR01910">
    <property type="entry name" value="DapE-ArgE"/>
    <property type="match status" value="1"/>
</dbReference>
<dbReference type="Pfam" id="PF01546">
    <property type="entry name" value="Peptidase_M20"/>
    <property type="match status" value="1"/>
</dbReference>
<dbReference type="InterPro" id="IPR002933">
    <property type="entry name" value="Peptidase_M20"/>
</dbReference>
<dbReference type="SUPFAM" id="SSF53187">
    <property type="entry name" value="Zn-dependent exopeptidases"/>
    <property type="match status" value="1"/>
</dbReference>
<dbReference type="NCBIfam" id="NF010589">
    <property type="entry name" value="PRK13983.1"/>
    <property type="match status" value="1"/>
</dbReference>
<evidence type="ECO:0000256" key="3">
    <source>
        <dbReference type="ARBA" id="ARBA00006247"/>
    </source>
</evidence>
<evidence type="ECO:0000256" key="7">
    <source>
        <dbReference type="ARBA" id="ARBA00023285"/>
    </source>
</evidence>
<sequence length="414" mass="45488">MWSREVLERISRRLAKLEPEMVRLQEELVARPALSPAYGGEGERDRVEFLRPMLAGWGLQVTEFRAPDPAAPCGYRPSLVARLGGQDRSRTLWVMTHLDVVPAGPRELWETDPFKAVVRDGRIYGRGVEDNQQELVASCFAARVMVELGLKPAFDVALMLVADEEVGSKFGADWLLANQELCRPDDLVVVPDAGNAEGTMLEVAEKSIAWVRFRVLGAQAHASTPALGRNAHRAGAATVLAVDRALHERFTDADSLYSPPESTFEPTRKEANVPNVNTIPGEDVFHFDCRVLPQYRLEEVLAVMKESAERVAGEFGVKVELAQTQWLQAPPPTPADAPVVRMLARAVREVLGRKAKPAGIGGGTVASFFRRLGIATVVWGRATGSAHQPNEFCIIASMREDALVYAHLFGQKLP</sequence>
<keyword evidence="5" id="KW-0378">Hydrolase</keyword>
<evidence type="ECO:0000256" key="4">
    <source>
        <dbReference type="ARBA" id="ARBA00022723"/>
    </source>
</evidence>
<dbReference type="InterPro" id="IPR011650">
    <property type="entry name" value="Peptidase_M20_dimer"/>
</dbReference>
<evidence type="ECO:0000256" key="5">
    <source>
        <dbReference type="ARBA" id="ARBA00022801"/>
    </source>
</evidence>
<gene>
    <name evidence="9" type="ORF">ENN51_08950</name>
</gene>